<evidence type="ECO:0000256" key="4">
    <source>
        <dbReference type="ARBA" id="ARBA00022723"/>
    </source>
</evidence>
<evidence type="ECO:0000256" key="9">
    <source>
        <dbReference type="PIRSR" id="PIRSR601952-2"/>
    </source>
</evidence>
<protein>
    <recommendedName>
        <fullName evidence="2 11">Alkaline phosphatase</fullName>
        <ecNumber evidence="2 11">3.1.3.1</ecNumber>
    </recommendedName>
</protein>
<evidence type="ECO:0000256" key="12">
    <source>
        <dbReference type="SAM" id="MobiDB-lite"/>
    </source>
</evidence>
<dbReference type="SMART" id="SM00098">
    <property type="entry name" value="alkPPc"/>
    <property type="match status" value="1"/>
</dbReference>
<dbReference type="Gene3D" id="1.10.60.40">
    <property type="match status" value="1"/>
</dbReference>
<evidence type="ECO:0000256" key="1">
    <source>
        <dbReference type="ARBA" id="ARBA00005984"/>
    </source>
</evidence>
<evidence type="ECO:0000256" key="13">
    <source>
        <dbReference type="SAM" id="Phobius"/>
    </source>
</evidence>
<keyword evidence="3" id="KW-0597">Phosphoprotein</keyword>
<dbReference type="AlphaFoldDB" id="A0A7S4MUB3"/>
<proteinExistence type="inferred from homology"/>
<evidence type="ECO:0000256" key="6">
    <source>
        <dbReference type="ARBA" id="ARBA00022833"/>
    </source>
</evidence>
<name>A0A7S4MUB3_9EUKA</name>
<dbReference type="EC" id="3.1.3.1" evidence="2 11"/>
<evidence type="ECO:0000256" key="3">
    <source>
        <dbReference type="ARBA" id="ARBA00022553"/>
    </source>
</evidence>
<evidence type="ECO:0000256" key="5">
    <source>
        <dbReference type="ARBA" id="ARBA00022801"/>
    </source>
</evidence>
<feature type="binding site" evidence="9">
    <location>
        <position position="333"/>
    </location>
    <ligand>
        <name>Zn(2+)</name>
        <dbReference type="ChEBI" id="CHEBI:29105"/>
        <label>2</label>
    </ligand>
</feature>
<evidence type="ECO:0000256" key="7">
    <source>
        <dbReference type="ARBA" id="ARBA00022842"/>
    </source>
</evidence>
<organism evidence="14">
    <name type="scientific">Vannella robusta</name>
    <dbReference type="NCBI Taxonomy" id="1487602"/>
    <lineage>
        <taxon>Eukaryota</taxon>
        <taxon>Amoebozoa</taxon>
        <taxon>Discosea</taxon>
        <taxon>Flabellinia</taxon>
        <taxon>Vannellidae</taxon>
        <taxon>Vannella</taxon>
    </lineage>
</organism>
<dbReference type="Gene3D" id="3.40.720.10">
    <property type="entry name" value="Alkaline Phosphatase, subunit A"/>
    <property type="match status" value="1"/>
</dbReference>
<dbReference type="EMBL" id="HBKP01025944">
    <property type="protein sequence ID" value="CAE2241985.1"/>
    <property type="molecule type" value="Transcribed_RNA"/>
</dbReference>
<keyword evidence="4 9" id="KW-0479">Metal-binding</keyword>
<feature type="active site" description="Phosphoserine intermediate" evidence="8">
    <location>
        <position position="110"/>
    </location>
</feature>
<dbReference type="InterPro" id="IPR001952">
    <property type="entry name" value="Alkaline_phosphatase"/>
</dbReference>
<dbReference type="PRINTS" id="PR00113">
    <property type="entry name" value="ALKPHPHTASE"/>
</dbReference>
<dbReference type="PROSITE" id="PS00123">
    <property type="entry name" value="ALKALINE_PHOSPHATASE"/>
    <property type="match status" value="1"/>
</dbReference>
<dbReference type="Pfam" id="PF00245">
    <property type="entry name" value="Alk_phosphatase"/>
    <property type="match status" value="1"/>
</dbReference>
<feature type="binding site" evidence="9">
    <location>
        <position position="161"/>
    </location>
    <ligand>
        <name>Mg(2+)</name>
        <dbReference type="ChEBI" id="CHEBI:18420"/>
    </ligand>
</feature>
<comment type="catalytic activity">
    <reaction evidence="11">
        <text>a phosphate monoester + H2O = an alcohol + phosphate</text>
        <dbReference type="Rhea" id="RHEA:15017"/>
        <dbReference type="ChEBI" id="CHEBI:15377"/>
        <dbReference type="ChEBI" id="CHEBI:30879"/>
        <dbReference type="ChEBI" id="CHEBI:43474"/>
        <dbReference type="ChEBI" id="CHEBI:67140"/>
        <dbReference type="EC" id="3.1.3.1"/>
    </reaction>
</comment>
<evidence type="ECO:0000256" key="8">
    <source>
        <dbReference type="PIRSR" id="PIRSR601952-1"/>
    </source>
</evidence>
<feature type="binding site" evidence="9">
    <location>
        <position position="163"/>
    </location>
    <ligand>
        <name>Mg(2+)</name>
        <dbReference type="ChEBI" id="CHEBI:18420"/>
    </ligand>
</feature>
<feature type="transmembrane region" description="Helical" evidence="13">
    <location>
        <begin position="14"/>
        <end position="38"/>
    </location>
</feature>
<comment type="cofactor">
    <cofactor evidence="9">
        <name>Zn(2+)</name>
        <dbReference type="ChEBI" id="CHEBI:29105"/>
    </cofactor>
    <text evidence="9">Binds 2 Zn(2+) ions.</text>
</comment>
<keyword evidence="6 9" id="KW-0862">Zinc</keyword>
<comment type="similarity">
    <text evidence="1 10">Belongs to the alkaline phosphatase family.</text>
</comment>
<keyword evidence="13" id="KW-0812">Transmembrane</keyword>
<gene>
    <name evidence="14" type="ORF">VSP0166_LOCUS18017</name>
</gene>
<evidence type="ECO:0000256" key="2">
    <source>
        <dbReference type="ARBA" id="ARBA00012647"/>
    </source>
</evidence>
<evidence type="ECO:0000256" key="11">
    <source>
        <dbReference type="RuleBase" id="RU003947"/>
    </source>
</evidence>
<dbReference type="InterPro" id="IPR017850">
    <property type="entry name" value="Alkaline_phosphatase_core_sf"/>
</dbReference>
<feature type="binding site" evidence="9">
    <location>
        <position position="62"/>
    </location>
    <ligand>
        <name>Mg(2+)</name>
        <dbReference type="ChEBI" id="CHEBI:18420"/>
    </ligand>
</feature>
<sequence>MEPVESKGSNKKRIAIAFFICLALICVVAAGLALFSVYNENHDEDSTTPSQKRPNVIFMISDGFSPSSETFARTMSTAGSSISNQTLLPLDSMLVGLVRTYSSMSLITDSAAGATAYACGLKTYNNAIAVDDNIKAQGTAMEAAKEQGMTTAIVTTSRITHATPASFSSHMSDREYEEEIADQQAKNQSVDLLFGGGLQKYTNREDGQNLFATMQDRGYQTIQTYDEFKEKLNMPVIGLFAEQHMSYEIDRIHQDPIEEPSLTEMTIKALDLLKENDNPFFMLIEGARIDMAAHAHDAYTHYLEIMQYQDTVNVVKQFVKENPNTYVVSVADHGTGGISLGQSFYNGTYPDPYMWYPANLLGQIKSTELMAQMIIENGMDTLNQTVLEYAGVELTSDEFELITYATSISENAERSLRTVLGSVLSGRAEIGWTTPGHVGVDVNLYSYGLRPSSFYGVKENIDVGNELWDELGLSDTMKQITESLSDMTFPPILPPETQPNKKYAGHH</sequence>
<reference evidence="14" key="1">
    <citation type="submission" date="2021-01" db="EMBL/GenBank/DDBJ databases">
        <authorList>
            <person name="Corre E."/>
            <person name="Pelletier E."/>
            <person name="Niang G."/>
            <person name="Scheremetjew M."/>
            <person name="Finn R."/>
            <person name="Kale V."/>
            <person name="Holt S."/>
            <person name="Cochrane G."/>
            <person name="Meng A."/>
            <person name="Brown T."/>
            <person name="Cohen L."/>
        </authorList>
    </citation>
    <scope>NUCLEOTIDE SEQUENCE</scope>
    <source>
        <strain evidence="14">DIVA3 518/3/11/1/6</strain>
    </source>
</reference>
<dbReference type="SUPFAM" id="SSF53649">
    <property type="entry name" value="Alkaline phosphatase-like"/>
    <property type="match status" value="1"/>
</dbReference>
<feature type="binding site" evidence="9">
    <location>
        <position position="437"/>
    </location>
    <ligand>
        <name>Zn(2+)</name>
        <dbReference type="ChEBI" id="CHEBI:29105"/>
        <label>2</label>
    </ligand>
</feature>
<dbReference type="PANTHER" id="PTHR11596:SF5">
    <property type="entry name" value="ALKALINE PHOSPHATASE"/>
    <property type="match status" value="1"/>
</dbReference>
<feature type="binding site" evidence="9">
    <location>
        <position position="294"/>
    </location>
    <ligand>
        <name>Zn(2+)</name>
        <dbReference type="ChEBI" id="CHEBI:29105"/>
        <label>2</label>
    </ligand>
</feature>
<dbReference type="InterPro" id="IPR018299">
    <property type="entry name" value="Alkaline_phosphatase_AS"/>
</dbReference>
<dbReference type="CDD" id="cd16012">
    <property type="entry name" value="ALP"/>
    <property type="match status" value="1"/>
</dbReference>
<evidence type="ECO:0000256" key="10">
    <source>
        <dbReference type="RuleBase" id="RU003946"/>
    </source>
</evidence>
<feature type="binding site" evidence="9">
    <location>
        <position position="290"/>
    </location>
    <ligand>
        <name>Zn(2+)</name>
        <dbReference type="ChEBI" id="CHEBI:29105"/>
        <label>2</label>
    </ligand>
</feature>
<feature type="binding site" evidence="9">
    <location>
        <position position="285"/>
    </location>
    <ligand>
        <name>Mg(2+)</name>
        <dbReference type="ChEBI" id="CHEBI:18420"/>
    </ligand>
</feature>
<dbReference type="GO" id="GO:0004035">
    <property type="term" value="F:alkaline phosphatase activity"/>
    <property type="evidence" value="ECO:0007669"/>
    <property type="project" value="UniProtKB-EC"/>
</dbReference>
<dbReference type="PANTHER" id="PTHR11596">
    <property type="entry name" value="ALKALINE PHOSPHATASE"/>
    <property type="match status" value="1"/>
</dbReference>
<feature type="binding site" evidence="9">
    <location>
        <position position="332"/>
    </location>
    <ligand>
        <name>Zn(2+)</name>
        <dbReference type="ChEBI" id="CHEBI:29105"/>
        <label>2</label>
    </ligand>
</feature>
<comment type="cofactor">
    <cofactor evidence="9">
        <name>Mg(2+)</name>
        <dbReference type="ChEBI" id="CHEBI:18420"/>
    </cofactor>
    <text evidence="9">Binds 1 Mg(2+) ion.</text>
</comment>
<feature type="region of interest" description="Disordered" evidence="12">
    <location>
        <begin position="488"/>
        <end position="507"/>
    </location>
</feature>
<feature type="binding site" evidence="9">
    <location>
        <position position="62"/>
    </location>
    <ligand>
        <name>Zn(2+)</name>
        <dbReference type="ChEBI" id="CHEBI:29105"/>
        <label>2</label>
    </ligand>
</feature>
<keyword evidence="13" id="KW-1133">Transmembrane helix</keyword>
<evidence type="ECO:0000313" key="14">
    <source>
        <dbReference type="EMBL" id="CAE2241985.1"/>
    </source>
</evidence>
<keyword evidence="13" id="KW-0472">Membrane</keyword>
<dbReference type="GO" id="GO:0046872">
    <property type="term" value="F:metal ion binding"/>
    <property type="evidence" value="ECO:0007669"/>
    <property type="project" value="UniProtKB-KW"/>
</dbReference>
<keyword evidence="5 11" id="KW-0378">Hydrolase</keyword>
<accession>A0A7S4MUB3</accession>
<keyword evidence="7 9" id="KW-0460">Magnesium</keyword>